<dbReference type="RefSeq" id="XP_013772278.1">
    <property type="nucleotide sequence ID" value="XM_013916824.2"/>
</dbReference>
<dbReference type="Proteomes" id="UP000694941">
    <property type="component" value="Unplaced"/>
</dbReference>
<organism evidence="4 5">
    <name type="scientific">Limulus polyphemus</name>
    <name type="common">Atlantic horseshoe crab</name>
    <dbReference type="NCBI Taxonomy" id="6850"/>
    <lineage>
        <taxon>Eukaryota</taxon>
        <taxon>Metazoa</taxon>
        <taxon>Ecdysozoa</taxon>
        <taxon>Arthropoda</taxon>
        <taxon>Chelicerata</taxon>
        <taxon>Merostomata</taxon>
        <taxon>Xiphosura</taxon>
        <taxon>Limulidae</taxon>
        <taxon>Limulus</taxon>
    </lineage>
</organism>
<dbReference type="Pfam" id="PF01734">
    <property type="entry name" value="Patatin"/>
    <property type="match status" value="1"/>
</dbReference>
<feature type="active site" description="Nucleophile" evidence="2">
    <location>
        <position position="38"/>
    </location>
</feature>
<dbReference type="InterPro" id="IPR002641">
    <property type="entry name" value="PNPLA_dom"/>
</dbReference>
<reference evidence="5 6" key="1">
    <citation type="submission" date="2025-05" db="UniProtKB">
        <authorList>
            <consortium name="RefSeq"/>
        </authorList>
    </citation>
    <scope>IDENTIFICATION</scope>
    <source>
        <tissue evidence="5 6">Muscle</tissue>
    </source>
</reference>
<dbReference type="PROSITE" id="PS51635">
    <property type="entry name" value="PNPLA"/>
    <property type="match status" value="1"/>
</dbReference>
<gene>
    <name evidence="5 6" type="primary">LOC106457410</name>
</gene>
<keyword evidence="2" id="KW-0378">Hydrolase</keyword>
<evidence type="ECO:0000256" key="2">
    <source>
        <dbReference type="PROSITE-ProRule" id="PRU01161"/>
    </source>
</evidence>
<sequence length="677" mass="75693">MNLSFAGCGFLGIYHVGVASCFREYAPHVLVEKIAGASAGALTACCLICEVPLGESTTDVLKIAVKARSRVLGPFHPGFDINTILYDGLVKILPSNAHLRCSGRLHISVTRVSDGENVLLTQFDSRKDLIQALLCSCFVPFYSGLLPPKFHGVAYMDGCFSNNLPILDENTVTVSPFCGESDICPQDSSFNIMQISLANTSIAISPSNLYRFTTVLFPPHPEILSKMCQQGFDDTLKFLQRHNLISCMRCLAVQSSFLLKEGDNPEDVNEEMSYALDVEGEYDGCSGCQERQQIALLDSLPETVVRAIQEATDQVNKGVINWVFRHKPVKLLSLLTLPYVLPFDVTVVIFCKIWQMVPTLQKEVRSSLVAVLGIVKTIIHSVNRKRHQYSAKFSCQLAITEYDYSLEDTPAAYLTSMNVNSLASQGMSRSYPFFVDRQSKSMEDIRIEQGYNQSITSWLPRRRRSTGTEVRGPERIINSMEFGFTINLDDSIDASSSQKRKLMTAFRSLSEDDNLRAIDIANKALNLDLNKFCGTIESKNADNFERILEATANHDALMAFYYLDDNMQVKVTEIFNVTNADTSAFLSPEEQEANNQMEWEDNYGLELMDPPQLLNLFDQPEDSIYNFSEDFIRTEGDGMSDSHCPSPLSRDYRADIGNIVNENKNFRSSGSGENVDD</sequence>
<proteinExistence type="predicted"/>
<dbReference type="InterPro" id="IPR033562">
    <property type="entry name" value="PLPL"/>
</dbReference>
<name>A0ABM1B0H7_LIMPO</name>
<accession>A0ABM1B0H7</accession>
<feature type="domain" description="PNPLA" evidence="3">
    <location>
        <begin position="3"/>
        <end position="170"/>
    </location>
</feature>
<evidence type="ECO:0000313" key="6">
    <source>
        <dbReference type="RefSeq" id="XP_022239037.1"/>
    </source>
</evidence>
<evidence type="ECO:0000259" key="3">
    <source>
        <dbReference type="PROSITE" id="PS51635"/>
    </source>
</evidence>
<feature type="active site" description="Proton acceptor" evidence="2">
    <location>
        <position position="157"/>
    </location>
</feature>
<feature type="short sequence motif" description="GXGXXG" evidence="2">
    <location>
        <begin position="7"/>
        <end position="12"/>
    </location>
</feature>
<dbReference type="SUPFAM" id="SSF52151">
    <property type="entry name" value="FabD/lysophospholipase-like"/>
    <property type="match status" value="1"/>
</dbReference>
<keyword evidence="4" id="KW-1185">Reference proteome</keyword>
<dbReference type="GeneID" id="106457410"/>
<dbReference type="PANTHER" id="PTHR12406:SF41">
    <property type="entry name" value="BRUMMER, ISOFORM B-RELATED"/>
    <property type="match status" value="1"/>
</dbReference>
<dbReference type="RefSeq" id="XP_022239037.1">
    <property type="nucleotide sequence ID" value="XM_022383329.1"/>
</dbReference>
<feature type="short sequence motif" description="GXSXG" evidence="2">
    <location>
        <begin position="36"/>
        <end position="40"/>
    </location>
</feature>
<keyword evidence="1 2" id="KW-0443">Lipid metabolism</keyword>
<protein>
    <submittedName>
        <fullName evidence="5 6">Patatin-like phospholipase domain-containing protein 2</fullName>
    </submittedName>
</protein>
<dbReference type="InterPro" id="IPR016035">
    <property type="entry name" value="Acyl_Trfase/lysoPLipase"/>
</dbReference>
<dbReference type="CDD" id="cd07218">
    <property type="entry name" value="Pat_iPLA2"/>
    <property type="match status" value="1"/>
</dbReference>
<dbReference type="PANTHER" id="PTHR12406">
    <property type="entry name" value="CALCIUM-INDEPENDENT PHOSPHOLIPASE A2 IPLA2 -RELATED"/>
    <property type="match status" value="1"/>
</dbReference>
<evidence type="ECO:0000313" key="5">
    <source>
        <dbReference type="RefSeq" id="XP_013772278.1"/>
    </source>
</evidence>
<dbReference type="Gene3D" id="3.40.1090.10">
    <property type="entry name" value="Cytosolic phospholipase A2 catalytic domain"/>
    <property type="match status" value="2"/>
</dbReference>
<evidence type="ECO:0000256" key="1">
    <source>
        <dbReference type="ARBA" id="ARBA00023098"/>
    </source>
</evidence>
<evidence type="ECO:0000313" key="4">
    <source>
        <dbReference type="Proteomes" id="UP000694941"/>
    </source>
</evidence>
<keyword evidence="2" id="KW-0442">Lipid degradation</keyword>
<comment type="caution">
    <text evidence="2">Lacks conserved residue(s) required for the propagation of feature annotation.</text>
</comment>